<gene>
    <name evidence="1" type="ORF">PISMIDRAFT_190250</name>
</gene>
<dbReference type="Proteomes" id="UP000054018">
    <property type="component" value="Unassembled WGS sequence"/>
</dbReference>
<sequence length="104" mass="12005">MQVFISSPSSDGRHKEFGCKRKWKPGDNCGMTMASLTMQAQRPPEMARCKSSFRCGMQLTVIICVPRSTRESCYPSRHQAQSQYFPYPRVTLPIAYHHSYFEHV</sequence>
<protein>
    <submittedName>
        <fullName evidence="1">Uncharacterized protein</fullName>
    </submittedName>
</protein>
<reference evidence="2" key="2">
    <citation type="submission" date="2015-01" db="EMBL/GenBank/DDBJ databases">
        <title>Evolutionary Origins and Diversification of the Mycorrhizal Mutualists.</title>
        <authorList>
            <consortium name="DOE Joint Genome Institute"/>
            <consortium name="Mycorrhizal Genomics Consortium"/>
            <person name="Kohler A."/>
            <person name="Kuo A."/>
            <person name="Nagy L.G."/>
            <person name="Floudas D."/>
            <person name="Copeland A."/>
            <person name="Barry K.W."/>
            <person name="Cichocki N."/>
            <person name="Veneault-Fourrey C."/>
            <person name="LaButti K."/>
            <person name="Lindquist E.A."/>
            <person name="Lipzen A."/>
            <person name="Lundell T."/>
            <person name="Morin E."/>
            <person name="Murat C."/>
            <person name="Riley R."/>
            <person name="Ohm R."/>
            <person name="Sun H."/>
            <person name="Tunlid A."/>
            <person name="Henrissat B."/>
            <person name="Grigoriev I.V."/>
            <person name="Hibbett D.S."/>
            <person name="Martin F."/>
        </authorList>
    </citation>
    <scope>NUCLEOTIDE SEQUENCE [LARGE SCALE GENOMIC DNA]</scope>
    <source>
        <strain evidence="2">441</strain>
    </source>
</reference>
<dbReference type="EMBL" id="KN833806">
    <property type="protein sequence ID" value="KIK18429.1"/>
    <property type="molecule type" value="Genomic_DNA"/>
</dbReference>
<keyword evidence="2" id="KW-1185">Reference proteome</keyword>
<evidence type="ECO:0000313" key="1">
    <source>
        <dbReference type="EMBL" id="KIK18429.1"/>
    </source>
</evidence>
<name>A0A0C9YWZ5_9AGAM</name>
<dbReference type="HOGENOM" id="CLU_2251109_0_0_1"/>
<organism evidence="1 2">
    <name type="scientific">Pisolithus microcarpus 441</name>
    <dbReference type="NCBI Taxonomy" id="765257"/>
    <lineage>
        <taxon>Eukaryota</taxon>
        <taxon>Fungi</taxon>
        <taxon>Dikarya</taxon>
        <taxon>Basidiomycota</taxon>
        <taxon>Agaricomycotina</taxon>
        <taxon>Agaricomycetes</taxon>
        <taxon>Agaricomycetidae</taxon>
        <taxon>Boletales</taxon>
        <taxon>Sclerodermatineae</taxon>
        <taxon>Pisolithaceae</taxon>
        <taxon>Pisolithus</taxon>
    </lineage>
</organism>
<dbReference type="AlphaFoldDB" id="A0A0C9YWZ5"/>
<evidence type="ECO:0000313" key="2">
    <source>
        <dbReference type="Proteomes" id="UP000054018"/>
    </source>
</evidence>
<accession>A0A0C9YWZ5</accession>
<reference evidence="1 2" key="1">
    <citation type="submission" date="2014-04" db="EMBL/GenBank/DDBJ databases">
        <authorList>
            <consortium name="DOE Joint Genome Institute"/>
            <person name="Kuo A."/>
            <person name="Kohler A."/>
            <person name="Costa M.D."/>
            <person name="Nagy L.G."/>
            <person name="Floudas D."/>
            <person name="Copeland A."/>
            <person name="Barry K.W."/>
            <person name="Cichocki N."/>
            <person name="Veneault-Fourrey C."/>
            <person name="LaButti K."/>
            <person name="Lindquist E.A."/>
            <person name="Lipzen A."/>
            <person name="Lundell T."/>
            <person name="Morin E."/>
            <person name="Murat C."/>
            <person name="Sun H."/>
            <person name="Tunlid A."/>
            <person name="Henrissat B."/>
            <person name="Grigoriev I.V."/>
            <person name="Hibbett D.S."/>
            <person name="Martin F."/>
            <person name="Nordberg H.P."/>
            <person name="Cantor M.N."/>
            <person name="Hua S.X."/>
        </authorList>
    </citation>
    <scope>NUCLEOTIDE SEQUENCE [LARGE SCALE GENOMIC DNA]</scope>
    <source>
        <strain evidence="1 2">441</strain>
    </source>
</reference>
<proteinExistence type="predicted"/>